<feature type="transmembrane region" description="Helical" evidence="5">
    <location>
        <begin position="44"/>
        <end position="70"/>
    </location>
</feature>
<dbReference type="GO" id="GO:0016020">
    <property type="term" value="C:membrane"/>
    <property type="evidence" value="ECO:0007669"/>
    <property type="project" value="UniProtKB-SubCell"/>
</dbReference>
<evidence type="ECO:0000256" key="3">
    <source>
        <dbReference type="ARBA" id="ARBA00022989"/>
    </source>
</evidence>
<keyword evidence="2 5" id="KW-0812">Transmembrane</keyword>
<feature type="transmembrane region" description="Helical" evidence="5">
    <location>
        <begin position="437"/>
        <end position="455"/>
    </location>
</feature>
<evidence type="ECO:0000313" key="7">
    <source>
        <dbReference type="EMBL" id="OGF31773.1"/>
    </source>
</evidence>
<sequence length="464" mass="52998">MILKNLILHQKKDEIITQVVITAGILLLLNLVAMNFWPTEYLLIFDLVIIAFLFTLRFTQVTFYIMILLYPFIGWQIEFGSINAPLVDFVGIAIAVAWLLKTVFNFSRQNFSWQSFPGLIYVLLFFVAGILSLINAEVFSSALKYLIRPIIFFYLIFVLIPFNFIKTKEQLYRVLKILLFVGVVVAIIGFLPVIFGGDSWYERRATPFIFGDFDPIGGNQNAIAEIMVITLPIALIILSKIKNYRLQSSLVILSGFLLLVLLLTFSRSGYLALLLQLIILIVFRFKKQLAKSLLVPLIILFMALPALFYFSVWQEIDWVRSSNTSRLALTEIAWDAFLQHPIIGNGAGSFQSIVGDTFAFIVDFGDPLDSHGFVQKIAVEQGILGLIFYLGFLLYLTRLFIRAFGSERDEQEKFEILCFFMLFAGIILFELFSTSYYLPRVWIPIAVALAGLNLYDNKLFKKTL</sequence>
<keyword evidence="3 5" id="KW-1133">Transmembrane helix</keyword>
<feature type="transmembrane region" description="Helical" evidence="5">
    <location>
        <begin position="146"/>
        <end position="165"/>
    </location>
</feature>
<organism evidence="7 8">
    <name type="scientific">Candidatus Falkowbacteria bacterium RIFOXYC2_FULL_36_12</name>
    <dbReference type="NCBI Taxonomy" id="1798002"/>
    <lineage>
        <taxon>Bacteria</taxon>
        <taxon>Candidatus Falkowiibacteriota</taxon>
    </lineage>
</organism>
<dbReference type="Proteomes" id="UP000179001">
    <property type="component" value="Unassembled WGS sequence"/>
</dbReference>
<evidence type="ECO:0000256" key="2">
    <source>
        <dbReference type="ARBA" id="ARBA00022692"/>
    </source>
</evidence>
<evidence type="ECO:0000256" key="1">
    <source>
        <dbReference type="ARBA" id="ARBA00004141"/>
    </source>
</evidence>
<feature type="transmembrane region" description="Helical" evidence="5">
    <location>
        <begin position="246"/>
        <end position="263"/>
    </location>
</feature>
<feature type="transmembrane region" description="Helical" evidence="5">
    <location>
        <begin position="82"/>
        <end position="104"/>
    </location>
</feature>
<dbReference type="AlphaFoldDB" id="A0A1F5SZ90"/>
<gene>
    <name evidence="7" type="ORF">A2478_04785</name>
</gene>
<evidence type="ECO:0000313" key="8">
    <source>
        <dbReference type="Proteomes" id="UP000179001"/>
    </source>
</evidence>
<comment type="caution">
    <text evidence="7">The sequence shown here is derived from an EMBL/GenBank/DDBJ whole genome shotgun (WGS) entry which is preliminary data.</text>
</comment>
<keyword evidence="4 5" id="KW-0472">Membrane</keyword>
<dbReference type="Pfam" id="PF04932">
    <property type="entry name" value="Wzy_C"/>
    <property type="match status" value="1"/>
</dbReference>
<feature type="domain" description="O-antigen ligase-related" evidence="6">
    <location>
        <begin position="255"/>
        <end position="390"/>
    </location>
</feature>
<feature type="transmembrane region" description="Helical" evidence="5">
    <location>
        <begin position="293"/>
        <end position="312"/>
    </location>
</feature>
<dbReference type="EMBL" id="MFGJ01000007">
    <property type="protein sequence ID" value="OGF31773.1"/>
    <property type="molecule type" value="Genomic_DNA"/>
</dbReference>
<feature type="transmembrane region" description="Helical" evidence="5">
    <location>
        <begin position="269"/>
        <end position="286"/>
    </location>
</feature>
<name>A0A1F5SZ90_9BACT</name>
<protein>
    <recommendedName>
        <fullName evidence="6">O-antigen ligase-related domain-containing protein</fullName>
    </recommendedName>
</protein>
<feature type="transmembrane region" description="Helical" evidence="5">
    <location>
        <begin position="413"/>
        <end position="431"/>
    </location>
</feature>
<dbReference type="PANTHER" id="PTHR37422:SF13">
    <property type="entry name" value="LIPOPOLYSACCHARIDE BIOSYNTHESIS PROTEIN PA4999-RELATED"/>
    <property type="match status" value="1"/>
</dbReference>
<proteinExistence type="predicted"/>
<feature type="transmembrane region" description="Helical" evidence="5">
    <location>
        <begin position="383"/>
        <end position="401"/>
    </location>
</feature>
<feature type="transmembrane region" description="Helical" evidence="5">
    <location>
        <begin position="221"/>
        <end position="239"/>
    </location>
</feature>
<comment type="subcellular location">
    <subcellularLocation>
        <location evidence="1">Membrane</location>
        <topology evidence="1">Multi-pass membrane protein</topology>
    </subcellularLocation>
</comment>
<reference evidence="7 8" key="1">
    <citation type="journal article" date="2016" name="Nat. Commun.">
        <title>Thousands of microbial genomes shed light on interconnected biogeochemical processes in an aquifer system.</title>
        <authorList>
            <person name="Anantharaman K."/>
            <person name="Brown C.T."/>
            <person name="Hug L.A."/>
            <person name="Sharon I."/>
            <person name="Castelle C.J."/>
            <person name="Probst A.J."/>
            <person name="Thomas B.C."/>
            <person name="Singh A."/>
            <person name="Wilkins M.J."/>
            <person name="Karaoz U."/>
            <person name="Brodie E.L."/>
            <person name="Williams K.H."/>
            <person name="Hubbard S.S."/>
            <person name="Banfield J.F."/>
        </authorList>
    </citation>
    <scope>NUCLEOTIDE SEQUENCE [LARGE SCALE GENOMIC DNA]</scope>
</reference>
<dbReference type="InterPro" id="IPR051533">
    <property type="entry name" value="WaaL-like"/>
</dbReference>
<feature type="transmembrane region" description="Helical" evidence="5">
    <location>
        <begin position="177"/>
        <end position="201"/>
    </location>
</feature>
<dbReference type="STRING" id="1798002.A2478_04785"/>
<feature type="transmembrane region" description="Helical" evidence="5">
    <location>
        <begin position="116"/>
        <end position="134"/>
    </location>
</feature>
<evidence type="ECO:0000256" key="4">
    <source>
        <dbReference type="ARBA" id="ARBA00023136"/>
    </source>
</evidence>
<accession>A0A1F5SZ90</accession>
<evidence type="ECO:0000259" key="6">
    <source>
        <dbReference type="Pfam" id="PF04932"/>
    </source>
</evidence>
<dbReference type="InterPro" id="IPR007016">
    <property type="entry name" value="O-antigen_ligase-rel_domated"/>
</dbReference>
<dbReference type="PANTHER" id="PTHR37422">
    <property type="entry name" value="TEICHURONIC ACID BIOSYNTHESIS PROTEIN TUAE"/>
    <property type="match status" value="1"/>
</dbReference>
<evidence type="ECO:0000256" key="5">
    <source>
        <dbReference type="SAM" id="Phobius"/>
    </source>
</evidence>
<feature type="transmembrane region" description="Helical" evidence="5">
    <location>
        <begin position="15"/>
        <end position="37"/>
    </location>
</feature>